<dbReference type="PANTHER" id="PTHR42781:SF4">
    <property type="entry name" value="SPERMIDINE_PUTRESCINE IMPORT ATP-BINDING PROTEIN POTA"/>
    <property type="match status" value="1"/>
</dbReference>
<evidence type="ECO:0000313" key="6">
    <source>
        <dbReference type="Proteomes" id="UP001254848"/>
    </source>
</evidence>
<feature type="domain" description="ABC transporter" evidence="4">
    <location>
        <begin position="1"/>
        <end position="231"/>
    </location>
</feature>
<dbReference type="Pfam" id="PF00005">
    <property type="entry name" value="ABC_tran"/>
    <property type="match status" value="1"/>
</dbReference>
<dbReference type="InterPro" id="IPR027417">
    <property type="entry name" value="P-loop_NTPase"/>
</dbReference>
<reference evidence="5 6" key="1">
    <citation type="submission" date="2023-07" db="EMBL/GenBank/DDBJ databases">
        <title>The novel representative of Negativicutes class, Anaeroselena agilis gen. nov. sp. nov.</title>
        <authorList>
            <person name="Prokofeva M.I."/>
            <person name="Elcheninov A.G."/>
            <person name="Klyukina A."/>
            <person name="Kublanov I.V."/>
            <person name="Frolov E.N."/>
            <person name="Podosokorskaya O.A."/>
        </authorList>
    </citation>
    <scope>NUCLEOTIDE SEQUENCE [LARGE SCALE GENOMIC DNA]</scope>
    <source>
        <strain evidence="5 6">4137-cl</strain>
    </source>
</reference>
<dbReference type="GO" id="GO:0005524">
    <property type="term" value="F:ATP binding"/>
    <property type="evidence" value="ECO:0007669"/>
    <property type="project" value="UniProtKB-KW"/>
</dbReference>
<evidence type="ECO:0000259" key="4">
    <source>
        <dbReference type="PROSITE" id="PS50893"/>
    </source>
</evidence>
<dbReference type="InterPro" id="IPR003439">
    <property type="entry name" value="ABC_transporter-like_ATP-bd"/>
</dbReference>
<dbReference type="InterPro" id="IPR003593">
    <property type="entry name" value="AAA+_ATPase"/>
</dbReference>
<keyword evidence="2" id="KW-0547">Nucleotide-binding</keyword>
<organism evidence="5 6">
    <name type="scientific">Anaeroselena agilis</name>
    <dbReference type="NCBI Taxonomy" id="3063788"/>
    <lineage>
        <taxon>Bacteria</taxon>
        <taxon>Bacillati</taxon>
        <taxon>Bacillota</taxon>
        <taxon>Negativicutes</taxon>
        <taxon>Acetonemataceae</taxon>
        <taxon>Anaeroselena</taxon>
    </lineage>
</organism>
<dbReference type="InterPro" id="IPR050093">
    <property type="entry name" value="ABC_SmlMolc_Importer"/>
</dbReference>
<evidence type="ECO:0000256" key="3">
    <source>
        <dbReference type="ARBA" id="ARBA00022840"/>
    </source>
</evidence>
<proteinExistence type="predicted"/>
<keyword evidence="1" id="KW-0813">Transport</keyword>
<protein>
    <submittedName>
        <fullName evidence="5">ABC transporter ATP-binding protein</fullName>
    </submittedName>
</protein>
<accession>A0ABU3NU59</accession>
<keyword evidence="6" id="KW-1185">Reference proteome</keyword>
<name>A0ABU3NU59_9FIRM</name>
<dbReference type="EMBL" id="JAUOZS010000001">
    <property type="protein sequence ID" value="MDT8900342.1"/>
    <property type="molecule type" value="Genomic_DNA"/>
</dbReference>
<evidence type="ECO:0000256" key="1">
    <source>
        <dbReference type="ARBA" id="ARBA00022448"/>
    </source>
</evidence>
<dbReference type="PANTHER" id="PTHR42781">
    <property type="entry name" value="SPERMIDINE/PUTRESCINE IMPORT ATP-BINDING PROTEIN POTA"/>
    <property type="match status" value="1"/>
</dbReference>
<dbReference type="Gene3D" id="3.40.50.300">
    <property type="entry name" value="P-loop containing nucleotide triphosphate hydrolases"/>
    <property type="match status" value="1"/>
</dbReference>
<dbReference type="RefSeq" id="WP_413778893.1">
    <property type="nucleotide sequence ID" value="NZ_JAUOZS010000001.1"/>
</dbReference>
<evidence type="ECO:0000313" key="5">
    <source>
        <dbReference type="EMBL" id="MDT8900342.1"/>
    </source>
</evidence>
<dbReference type="SMART" id="SM00382">
    <property type="entry name" value="AAA"/>
    <property type="match status" value="1"/>
</dbReference>
<keyword evidence="3 5" id="KW-0067">ATP-binding</keyword>
<comment type="caution">
    <text evidence="5">The sequence shown here is derived from an EMBL/GenBank/DDBJ whole genome shotgun (WGS) entry which is preliminary data.</text>
</comment>
<gene>
    <name evidence="5" type="ORF">Q4T40_03690</name>
</gene>
<dbReference type="Proteomes" id="UP001254848">
    <property type="component" value="Unassembled WGS sequence"/>
</dbReference>
<dbReference type="PROSITE" id="PS50893">
    <property type="entry name" value="ABC_TRANSPORTER_2"/>
    <property type="match status" value="1"/>
</dbReference>
<dbReference type="Gene3D" id="2.40.50.100">
    <property type="match status" value="1"/>
</dbReference>
<sequence length="370" mass="40820">MLDIQTLCLRAGSFEAKQISFSVPVGGCHALVGATGSGKTLVLETIAGLRKAQSGRIYWFGQDITTLPPEQRKLAYVPQDLALFPHMTVRENIEYGLRMQKNLSSGKHAEIDKLAHSLGISHLLDRSTKNLSGGERQRTALSRALAPGNKLLLLDEPFSALHEAMRRELWLLLKTLQQQYGITILIVTHDMEEAFFLADSVTFISRGSVVQSGNKHHVYQCPKNTEAAKFFGVQNLFSAEVVDLMADKVKLFCPSLGTTLHVTNTSSEQLQKKSAVTVGIRAENIVLKAESSVDESDHLVGANQFFCTVKHIYQKRKGKILLLQPSKGTKMEILLEADIAGDSFGKIPAFFVGQELLISLPAEQLFLFVD</sequence>
<dbReference type="SUPFAM" id="SSF52540">
    <property type="entry name" value="P-loop containing nucleoside triphosphate hydrolases"/>
    <property type="match status" value="1"/>
</dbReference>
<evidence type="ECO:0000256" key="2">
    <source>
        <dbReference type="ARBA" id="ARBA00022741"/>
    </source>
</evidence>